<organism evidence="2 3">
    <name type="scientific">Vitrella brassicaformis (strain CCMP3155)</name>
    <dbReference type="NCBI Taxonomy" id="1169540"/>
    <lineage>
        <taxon>Eukaryota</taxon>
        <taxon>Sar</taxon>
        <taxon>Alveolata</taxon>
        <taxon>Colpodellida</taxon>
        <taxon>Vitrellaceae</taxon>
        <taxon>Vitrella</taxon>
    </lineage>
</organism>
<dbReference type="Proteomes" id="UP000041254">
    <property type="component" value="Unassembled WGS sequence"/>
</dbReference>
<sequence>MATLLRHEPTVETLEHKLLLHRLLDLHAREVVARLLQHNAVFLAIKRQLHAMIHAGQLPHECLQDLLAHTRSSDMDDVLHGDETADTIAPAESDKRRRVGLEGQVGRRGSSLGQAMLVRHQCLGLPEELFFSCLSYLCVHNLSRSARVSRSFERCARHVRAYHSVELHRIHSWVDRLFTRVPRGQFVNMAARFAHVQELYVSHAPCEHVGILLSSLRRCRKLVPVNCLTLASSATALAPLAGTLRHLRVSFRTAGQHEGVAPRVLLPRLPHLESLELTHIGHCAAFPAADATPRLKRLALTFEEWYPLSVDERRRCVAWLASMTGLQHAAYRTHRQRSHSEGVMDIGRLFLEAVGGMGHLQELHLPAIDDAHVRLIARRRPPLRVLEADSMRVGSLMLQRLAHHTPHMDTFKLRGRWRLTRHDIDSLRGWKHLTHIHIGWVGSTPLLTLVELRCSFPHLLSFRRIGGHGQTVEMSRGLPSPIDLPHMQAVTRSPSTPLAHEMHGGRSQTRDGWSPLWLDDSGLPTAIRHQHETTVYVNVRRAVESLADSRRIAESKTGGSVVCGQPG</sequence>
<evidence type="ECO:0000313" key="3">
    <source>
        <dbReference type="Proteomes" id="UP000041254"/>
    </source>
</evidence>
<dbReference type="InParanoid" id="A0A0G4GD70"/>
<reference evidence="2 3" key="1">
    <citation type="submission" date="2014-11" db="EMBL/GenBank/DDBJ databases">
        <authorList>
            <person name="Zhu J."/>
            <person name="Qi W."/>
            <person name="Song R."/>
        </authorList>
    </citation>
    <scope>NUCLEOTIDE SEQUENCE [LARGE SCALE GENOMIC DNA]</scope>
</reference>
<evidence type="ECO:0000313" key="2">
    <source>
        <dbReference type="EMBL" id="CEM26945.1"/>
    </source>
</evidence>
<evidence type="ECO:0000259" key="1">
    <source>
        <dbReference type="Pfam" id="PF00646"/>
    </source>
</evidence>
<dbReference type="AlphaFoldDB" id="A0A0G4GD70"/>
<dbReference type="InterPro" id="IPR036047">
    <property type="entry name" value="F-box-like_dom_sf"/>
</dbReference>
<dbReference type="EMBL" id="CDMY01000624">
    <property type="protein sequence ID" value="CEM26945.1"/>
    <property type="molecule type" value="Genomic_DNA"/>
</dbReference>
<keyword evidence="3" id="KW-1185">Reference proteome</keyword>
<dbReference type="Pfam" id="PF00646">
    <property type="entry name" value="F-box"/>
    <property type="match status" value="1"/>
</dbReference>
<name>A0A0G4GD70_VITBC</name>
<dbReference type="SUPFAM" id="SSF81383">
    <property type="entry name" value="F-box domain"/>
    <property type="match status" value="1"/>
</dbReference>
<dbReference type="Gene3D" id="3.80.10.10">
    <property type="entry name" value="Ribonuclease Inhibitor"/>
    <property type="match status" value="1"/>
</dbReference>
<dbReference type="VEuPathDB" id="CryptoDB:Vbra_22162"/>
<dbReference type="InterPro" id="IPR032675">
    <property type="entry name" value="LRR_dom_sf"/>
</dbReference>
<protein>
    <recommendedName>
        <fullName evidence="1">F-box domain-containing protein</fullName>
    </recommendedName>
</protein>
<dbReference type="InterPro" id="IPR001810">
    <property type="entry name" value="F-box_dom"/>
</dbReference>
<accession>A0A0G4GD70</accession>
<proteinExistence type="predicted"/>
<gene>
    <name evidence="2" type="ORF">Vbra_22162</name>
</gene>
<feature type="domain" description="F-box" evidence="1">
    <location>
        <begin position="123"/>
        <end position="161"/>
    </location>
</feature>
<dbReference type="SUPFAM" id="SSF52047">
    <property type="entry name" value="RNI-like"/>
    <property type="match status" value="1"/>
</dbReference>